<gene>
    <name evidence="1" type="ORF">BIW11_10280</name>
</gene>
<organism evidence="1 2">
    <name type="scientific">Tropilaelaps mercedesae</name>
    <dbReference type="NCBI Taxonomy" id="418985"/>
    <lineage>
        <taxon>Eukaryota</taxon>
        <taxon>Metazoa</taxon>
        <taxon>Ecdysozoa</taxon>
        <taxon>Arthropoda</taxon>
        <taxon>Chelicerata</taxon>
        <taxon>Arachnida</taxon>
        <taxon>Acari</taxon>
        <taxon>Parasitiformes</taxon>
        <taxon>Mesostigmata</taxon>
        <taxon>Gamasina</taxon>
        <taxon>Dermanyssoidea</taxon>
        <taxon>Laelapidae</taxon>
        <taxon>Tropilaelaps</taxon>
    </lineage>
</organism>
<proteinExistence type="predicted"/>
<protein>
    <submittedName>
        <fullName evidence="1">Uncharacterized protein</fullName>
    </submittedName>
</protein>
<evidence type="ECO:0000313" key="1">
    <source>
        <dbReference type="EMBL" id="OQR72603.1"/>
    </source>
</evidence>
<feature type="non-terminal residue" evidence="1">
    <location>
        <position position="89"/>
    </location>
</feature>
<dbReference type="InParanoid" id="A0A1V9XGU3"/>
<reference evidence="1 2" key="1">
    <citation type="journal article" date="2017" name="Gigascience">
        <title>Draft genome of the honey bee ectoparasitic mite, Tropilaelaps mercedesae, is shaped by the parasitic life history.</title>
        <authorList>
            <person name="Dong X."/>
            <person name="Armstrong S.D."/>
            <person name="Xia D."/>
            <person name="Makepeace B.L."/>
            <person name="Darby A.C."/>
            <person name="Kadowaki T."/>
        </authorList>
    </citation>
    <scope>NUCLEOTIDE SEQUENCE [LARGE SCALE GENOMIC DNA]</scope>
    <source>
        <strain evidence="1">Wuxi-XJTLU</strain>
    </source>
</reference>
<comment type="caution">
    <text evidence="1">The sequence shown here is derived from an EMBL/GenBank/DDBJ whole genome shotgun (WGS) entry which is preliminary data.</text>
</comment>
<keyword evidence="2" id="KW-1185">Reference proteome</keyword>
<dbReference type="EMBL" id="MNPL01011438">
    <property type="protein sequence ID" value="OQR72603.1"/>
    <property type="molecule type" value="Genomic_DNA"/>
</dbReference>
<accession>A0A1V9XGU3</accession>
<name>A0A1V9XGU3_9ACAR</name>
<sequence length="89" mass="9887">MQHFRGVSNQTTNTDFTDFLKLKDACCLFQFSARSMMQMESQEALIHEGSASSVAETCEQTQSFVVADFAELNVLDTLLDKSVGMCIHA</sequence>
<dbReference type="AlphaFoldDB" id="A0A1V9XGU3"/>
<evidence type="ECO:0000313" key="2">
    <source>
        <dbReference type="Proteomes" id="UP000192247"/>
    </source>
</evidence>
<dbReference type="Proteomes" id="UP000192247">
    <property type="component" value="Unassembled WGS sequence"/>
</dbReference>